<keyword evidence="3" id="KW-0879">Wnt signaling pathway</keyword>
<feature type="domain" description="HMG box" evidence="10">
    <location>
        <begin position="54"/>
        <end position="122"/>
    </location>
</feature>
<evidence type="ECO:0000256" key="4">
    <source>
        <dbReference type="ARBA" id="ARBA00023015"/>
    </source>
</evidence>
<dbReference type="SMART" id="SM00398">
    <property type="entry name" value="HMG"/>
    <property type="match status" value="1"/>
</dbReference>
<evidence type="ECO:0000256" key="7">
    <source>
        <dbReference type="ARBA" id="ARBA00023163"/>
    </source>
</evidence>
<dbReference type="FunFam" id="1.10.30.10:FF:000001">
    <property type="entry name" value="transcription factor 7 isoform X2"/>
    <property type="match status" value="1"/>
</dbReference>
<dbReference type="Pfam" id="PF00505">
    <property type="entry name" value="HMG_box"/>
    <property type="match status" value="1"/>
</dbReference>
<evidence type="ECO:0000313" key="11">
    <source>
        <dbReference type="WBParaSite" id="ECPE_0001492401-mRNA-1"/>
    </source>
</evidence>
<feature type="DNA-binding region" description="HMG box" evidence="9">
    <location>
        <begin position="54"/>
        <end position="122"/>
    </location>
</feature>
<dbReference type="PROSITE" id="PS50118">
    <property type="entry name" value="HMG_BOX_2"/>
    <property type="match status" value="1"/>
</dbReference>
<evidence type="ECO:0000256" key="5">
    <source>
        <dbReference type="ARBA" id="ARBA00023125"/>
    </source>
</evidence>
<comment type="subcellular location">
    <subcellularLocation>
        <location evidence="1">Nucleus</location>
    </subcellularLocation>
</comment>
<keyword evidence="8 9" id="KW-0539">Nucleus</keyword>
<dbReference type="PANTHER" id="PTHR10373:SF38">
    <property type="entry name" value="PROTEIN PANGOLIN, ISOFORM J"/>
    <property type="match status" value="1"/>
</dbReference>
<proteinExistence type="inferred from homology"/>
<dbReference type="GO" id="GO:0060070">
    <property type="term" value="P:canonical Wnt signaling pathway"/>
    <property type="evidence" value="ECO:0007669"/>
    <property type="project" value="TreeGrafter"/>
</dbReference>
<keyword evidence="7" id="KW-0804">Transcription</keyword>
<name>A0A183B6P9_9TREM</name>
<dbReference type="SUPFAM" id="SSF47095">
    <property type="entry name" value="HMG-box"/>
    <property type="match status" value="1"/>
</dbReference>
<dbReference type="WBParaSite" id="ECPE_0001492401-mRNA-1">
    <property type="protein sequence ID" value="ECPE_0001492401-mRNA-1"/>
    <property type="gene ID" value="ECPE_0001492401"/>
</dbReference>
<organism evidence="11">
    <name type="scientific">Echinostoma caproni</name>
    <dbReference type="NCBI Taxonomy" id="27848"/>
    <lineage>
        <taxon>Eukaryota</taxon>
        <taxon>Metazoa</taxon>
        <taxon>Spiralia</taxon>
        <taxon>Lophotrochozoa</taxon>
        <taxon>Platyhelminthes</taxon>
        <taxon>Trematoda</taxon>
        <taxon>Digenea</taxon>
        <taxon>Plagiorchiida</taxon>
        <taxon>Echinostomata</taxon>
        <taxon>Echinostomatoidea</taxon>
        <taxon>Echinostomatidae</taxon>
        <taxon>Echinostoma</taxon>
    </lineage>
</organism>
<dbReference type="CDD" id="cd21996">
    <property type="entry name" value="HMG-box_TCF7-like"/>
    <property type="match status" value="1"/>
</dbReference>
<dbReference type="AlphaFoldDB" id="A0A183B6P9"/>
<keyword evidence="5 9" id="KW-0238">DNA-binding</keyword>
<dbReference type="Gene3D" id="1.10.30.10">
    <property type="entry name" value="High mobility group box domain"/>
    <property type="match status" value="1"/>
</dbReference>
<keyword evidence="4" id="KW-0805">Transcription regulation</keyword>
<comment type="similarity">
    <text evidence="2">Belongs to the TCF/LEF family.</text>
</comment>
<evidence type="ECO:0000256" key="1">
    <source>
        <dbReference type="ARBA" id="ARBA00004123"/>
    </source>
</evidence>
<dbReference type="PANTHER" id="PTHR10373">
    <property type="entry name" value="TRANSCRIPTION FACTOR 7 FAMILY MEMBER"/>
    <property type="match status" value="1"/>
</dbReference>
<evidence type="ECO:0000256" key="6">
    <source>
        <dbReference type="ARBA" id="ARBA00023159"/>
    </source>
</evidence>
<dbReference type="GO" id="GO:0000978">
    <property type="term" value="F:RNA polymerase II cis-regulatory region sequence-specific DNA binding"/>
    <property type="evidence" value="ECO:0007669"/>
    <property type="project" value="TreeGrafter"/>
</dbReference>
<dbReference type="InterPro" id="IPR024940">
    <property type="entry name" value="TCF/LEF"/>
</dbReference>
<keyword evidence="6" id="KW-0010">Activator</keyword>
<evidence type="ECO:0000259" key="10">
    <source>
        <dbReference type="PROSITE" id="PS50118"/>
    </source>
</evidence>
<dbReference type="GO" id="GO:0000785">
    <property type="term" value="C:chromatin"/>
    <property type="evidence" value="ECO:0007669"/>
    <property type="project" value="TreeGrafter"/>
</dbReference>
<evidence type="ECO:0000256" key="3">
    <source>
        <dbReference type="ARBA" id="ARBA00022687"/>
    </source>
</evidence>
<evidence type="ECO:0000256" key="8">
    <source>
        <dbReference type="ARBA" id="ARBA00023242"/>
    </source>
</evidence>
<sequence>LEVNLGGWAGCRQWLSNQNHLHLKCGSPIPGSAHGTERTRTQSICLLKRKHVHVKKPLNAFMLFMKEKRAQVMAECTLKESAAINQILGRKWHALSREEQAKYYGLARVEKERHQRMYPGWSARDNYACQVKRRKKRAGRDNARYANRSMALTSRNHSFFLRTFMCEAIQYQLVWPSQRESLSLSGRMDHEPLC</sequence>
<dbReference type="InterPro" id="IPR009071">
    <property type="entry name" value="HMG_box_dom"/>
</dbReference>
<evidence type="ECO:0000256" key="9">
    <source>
        <dbReference type="PROSITE-ProRule" id="PRU00267"/>
    </source>
</evidence>
<protein>
    <submittedName>
        <fullName evidence="11">HMG box domain-containing protein</fullName>
    </submittedName>
</protein>
<reference evidence="11" key="1">
    <citation type="submission" date="2016-06" db="UniProtKB">
        <authorList>
            <consortium name="WormBaseParasite"/>
        </authorList>
    </citation>
    <scope>IDENTIFICATION</scope>
</reference>
<dbReference type="InterPro" id="IPR036910">
    <property type="entry name" value="HMG_box_dom_sf"/>
</dbReference>
<dbReference type="GO" id="GO:0000981">
    <property type="term" value="F:DNA-binding transcription factor activity, RNA polymerase II-specific"/>
    <property type="evidence" value="ECO:0007669"/>
    <property type="project" value="TreeGrafter"/>
</dbReference>
<evidence type="ECO:0000256" key="2">
    <source>
        <dbReference type="ARBA" id="ARBA00006569"/>
    </source>
</evidence>
<accession>A0A183B6P9</accession>
<dbReference type="GO" id="GO:1990907">
    <property type="term" value="C:beta-catenin-TCF complex"/>
    <property type="evidence" value="ECO:0007669"/>
    <property type="project" value="TreeGrafter"/>
</dbReference>